<dbReference type="InterPro" id="IPR014756">
    <property type="entry name" value="Ig_E-set"/>
</dbReference>
<dbReference type="InterPro" id="IPR001846">
    <property type="entry name" value="VWF_type-D"/>
</dbReference>
<comment type="subcellular location">
    <subcellularLocation>
        <location evidence="1">Membrane</location>
    </subcellularLocation>
</comment>
<dbReference type="SMART" id="SM00539">
    <property type="entry name" value="NIDO"/>
    <property type="match status" value="1"/>
</dbReference>
<dbReference type="SMART" id="SM00216">
    <property type="entry name" value="VWD"/>
    <property type="match status" value="1"/>
</dbReference>
<dbReference type="InterPro" id="IPR013783">
    <property type="entry name" value="Ig-like_fold"/>
</dbReference>
<name>A0A922LA28_DERFA</name>
<evidence type="ECO:0000259" key="9">
    <source>
        <dbReference type="PROSITE" id="PS50856"/>
    </source>
</evidence>
<feature type="domain" description="Sushi" evidence="10">
    <location>
        <begin position="1083"/>
        <end position="1141"/>
    </location>
</feature>
<dbReference type="SMART" id="SM00032">
    <property type="entry name" value="CCP"/>
    <property type="match status" value="1"/>
</dbReference>
<dbReference type="PROSITE" id="PS51220">
    <property type="entry name" value="NIDO"/>
    <property type="match status" value="1"/>
</dbReference>
<keyword evidence="5" id="KW-1015">Disulfide bond</keyword>
<accession>A0A922LA28</accession>
<evidence type="ECO:0000256" key="1">
    <source>
        <dbReference type="ARBA" id="ARBA00004370"/>
    </source>
</evidence>
<evidence type="ECO:0008006" key="15">
    <source>
        <dbReference type="Google" id="ProtNLM"/>
    </source>
</evidence>
<dbReference type="SUPFAM" id="SSF81296">
    <property type="entry name" value="E set domains"/>
    <property type="match status" value="1"/>
</dbReference>
<dbReference type="InterPro" id="IPR000436">
    <property type="entry name" value="Sushi_SCR_CCP_dom"/>
</dbReference>
<reference evidence="13" key="2">
    <citation type="journal article" date="2022" name="Res Sq">
        <title>Comparative Genomics Reveals Insights into the Divergent Evolution of Astigmatic Mites and Household Pest Adaptations.</title>
        <authorList>
            <person name="Xiong Q."/>
            <person name="Wan A.T.-Y."/>
            <person name="Liu X.-Y."/>
            <person name="Fung C.S.-H."/>
            <person name="Xiao X."/>
            <person name="Malainual N."/>
            <person name="Hou J."/>
            <person name="Wang L."/>
            <person name="Wang M."/>
            <person name="Yang K."/>
            <person name="Cui Y."/>
            <person name="Leung E."/>
            <person name="Nong W."/>
            <person name="Shin S.-K."/>
            <person name="Au S."/>
            <person name="Jeong K.Y."/>
            <person name="Chew F.T."/>
            <person name="Hui J."/>
            <person name="Leung T.F."/>
            <person name="Tungtrongchitr A."/>
            <person name="Zhong N."/>
            <person name="Liu Z."/>
            <person name="Tsui S."/>
        </authorList>
    </citation>
    <scope>NUCLEOTIDE SEQUENCE</scope>
    <source>
        <strain evidence="13">Derf</strain>
        <tissue evidence="13">Whole organism</tissue>
    </source>
</reference>
<evidence type="ECO:0000256" key="3">
    <source>
        <dbReference type="ARBA" id="ARBA00022989"/>
    </source>
</evidence>
<sequence>MGKYCNVKNNQFCGISSIREQTTKTRDNGFCNHCYHSRCCKSKSNDMNDDNCHRKCPPPYDVLCFYLKRWYSRLAIIFGYIAIILISLILLICAVKLITLSKCNHKLFVTNGQITGNQSDNVVKPAFVTFNDESATKYQYRMSGDPRLMYPYTTDDYVREINSMKQFHDQPLPFRLPFFGFAYHYIWIHKDGYVCFNRGLKSYEFPLSFPAVPDDPEREEDPSMMAIFFAHQDIPSSISESGVYLRIELVDQISNPDYKQMILDNFKEAMAGSGGFTPKFIIIVTWKNMTFANRRYDRPLKTNTYQMVIGTDEKDTFVFFNYEWITWITHLDNYDGLNGPAAYVGFNAGNSTRSHEFAPYSQNPRISLLPLIGYANNIPGRAVFQVHDVLFQGSCVDKSLDPTLPDRMGLTTSVNYISSLGGELLEVTGPCFWPNSRITCRFDSILVKGHYLSTNVAICVTPLIMFEGFVDLIVTVDDKTYFYTRMYIQSPESRREFDVWVDPTELIEKNPDTIDEEPEQILTIKWKTDIGDEKDPVTIGIWAYQELDQTLYPRVYWILDLTRDATNSGEYQLDLNQLPSFDHLKRYDYHFGFIGVNITGRELSMTEWSQPMPLGWLLRHYWRREFGQTKWQRNFCQKWFEREDQNEYFATTLFRCPCTLAQALHDKGRFAPDERCNVVDKKCDQRHLGAQHCVRTARPSIGGSGQQCCYDDYGELIRSADTMYSGRPSRTFIYGKHPFKMQMQTPTLSYWQHDVMPFYYCCKWQPKEDDSETCMMFNYFRTTQDCSSYQPPAIASVFGDPHIITFDRTNYTFNGRGEYSLVHANNPIHKLDIHGRFERLPGHVNATQLTAVSVRDNVSSIVEFRIRPDGCRWFNQIFIIADKEYLYYWDDNMRTIHTRGVSIYQPSGIRNMSHLIAMFDSGAGVEVLVNSAGTLTMHVYLPLTYVNSTQGLLGYYSNDPNDDFMLPNGWIFTNGQDKNIKRIHEEFGIKYRLLETAQQNISQSLFFHDVLTHSQYDDVKFLPQFDLDPKELEHLNDVDRICSNSLACQFDYLATGDSGFAENTKKEEAIAENMYLIIAESIIRCPALNKPINGRKSENRYWPGTIVRFSCLDGYRLLGYEVRRCREDGLWSWGEDPFCMPVIQYNIQLLFTYLIPIIVTFLAIYMAIFFLKHRQQQKHKMNNTSQRRHWLLSRLMSNFTNTSQYGGRSSYITGDNVDQLIDANRLNELTNSPHADQIDHESTDDQNDEDDIQQSNVAPPPPTVPPPSIEPEQSFNNFVSPFYRQNTTNESEDSDKAILLTMLTIDVTPTVLIIIRLYYNTRKEMIVFQLNKRTMLTMDHLNHQENRVILNPLNTPSIMQSTSSFSKFGKSTNNDEIRNIECCHQVDDQVANYFEPIIMELKLQQEKHVEQMKRQHEQLLHRMMTFRMNIRKSMLINTTSSVVHHSDSNIPKDDDHNSEIDIDFFSNN</sequence>
<dbReference type="Pfam" id="PF23263">
    <property type="entry name" value="C8-3_MUC4"/>
    <property type="match status" value="1"/>
</dbReference>
<keyword evidence="2 8" id="KW-0812">Transmembrane</keyword>
<evidence type="ECO:0000256" key="6">
    <source>
        <dbReference type="PROSITE-ProRule" id="PRU00302"/>
    </source>
</evidence>
<feature type="domain" description="VWFD" evidence="12">
    <location>
        <begin position="793"/>
        <end position="999"/>
    </location>
</feature>
<gene>
    <name evidence="13" type="ORF">DERF_000311</name>
</gene>
<dbReference type="Pfam" id="PF06119">
    <property type="entry name" value="NIDO"/>
    <property type="match status" value="1"/>
</dbReference>
<dbReference type="Gene3D" id="2.10.70.10">
    <property type="entry name" value="Complement Module, domain 1"/>
    <property type="match status" value="1"/>
</dbReference>
<dbReference type="Pfam" id="PF03782">
    <property type="entry name" value="AMOP"/>
    <property type="match status" value="1"/>
</dbReference>
<dbReference type="PANTHER" id="PTHR13802:SF52">
    <property type="entry name" value="MUCIN-4"/>
    <property type="match status" value="1"/>
</dbReference>
<dbReference type="Proteomes" id="UP000790347">
    <property type="component" value="Unassembled WGS sequence"/>
</dbReference>
<dbReference type="SMART" id="SM00723">
    <property type="entry name" value="AMOP"/>
    <property type="match status" value="1"/>
</dbReference>
<dbReference type="Gene3D" id="2.60.40.10">
    <property type="entry name" value="Immunoglobulins"/>
    <property type="match status" value="1"/>
</dbReference>
<evidence type="ECO:0000256" key="5">
    <source>
        <dbReference type="ARBA" id="ARBA00023157"/>
    </source>
</evidence>
<feature type="compositionally biased region" description="Pro residues" evidence="7">
    <location>
        <begin position="1258"/>
        <end position="1269"/>
    </location>
</feature>
<dbReference type="GO" id="GO:0016020">
    <property type="term" value="C:membrane"/>
    <property type="evidence" value="ECO:0007669"/>
    <property type="project" value="UniProtKB-SubCell"/>
</dbReference>
<keyword evidence="4 8" id="KW-0472">Membrane</keyword>
<dbReference type="Pfam" id="PF00084">
    <property type="entry name" value="Sushi"/>
    <property type="match status" value="1"/>
</dbReference>
<evidence type="ECO:0000256" key="7">
    <source>
        <dbReference type="SAM" id="MobiDB-lite"/>
    </source>
</evidence>
<dbReference type="CDD" id="cd00033">
    <property type="entry name" value="CCP"/>
    <property type="match status" value="1"/>
</dbReference>
<organism evidence="13 14">
    <name type="scientific">Dermatophagoides farinae</name>
    <name type="common">American house dust mite</name>
    <dbReference type="NCBI Taxonomy" id="6954"/>
    <lineage>
        <taxon>Eukaryota</taxon>
        <taxon>Metazoa</taxon>
        <taxon>Ecdysozoa</taxon>
        <taxon>Arthropoda</taxon>
        <taxon>Chelicerata</taxon>
        <taxon>Arachnida</taxon>
        <taxon>Acari</taxon>
        <taxon>Acariformes</taxon>
        <taxon>Sarcoptiformes</taxon>
        <taxon>Astigmata</taxon>
        <taxon>Psoroptidia</taxon>
        <taxon>Analgoidea</taxon>
        <taxon>Pyroglyphidae</taxon>
        <taxon>Dermatophagoidinae</taxon>
        <taxon>Dermatophagoides</taxon>
    </lineage>
</organism>
<evidence type="ECO:0000259" key="12">
    <source>
        <dbReference type="PROSITE" id="PS51233"/>
    </source>
</evidence>
<evidence type="ECO:0000256" key="8">
    <source>
        <dbReference type="SAM" id="Phobius"/>
    </source>
</evidence>
<feature type="transmembrane region" description="Helical" evidence="8">
    <location>
        <begin position="74"/>
        <end position="98"/>
    </location>
</feature>
<dbReference type="InterPro" id="IPR003886">
    <property type="entry name" value="NIDO_dom"/>
</dbReference>
<evidence type="ECO:0000313" key="13">
    <source>
        <dbReference type="EMBL" id="KAH9526212.1"/>
    </source>
</evidence>
<comment type="caution">
    <text evidence="13">The sequence shown here is derived from an EMBL/GenBank/DDBJ whole genome shotgun (WGS) entry which is preliminary data.</text>
</comment>
<comment type="caution">
    <text evidence="6">Lacks conserved residue(s) required for the propagation of feature annotation.</text>
</comment>
<feature type="transmembrane region" description="Helical" evidence="8">
    <location>
        <begin position="1150"/>
        <end position="1171"/>
    </location>
</feature>
<proteinExistence type="predicted"/>
<dbReference type="PANTHER" id="PTHR13802">
    <property type="entry name" value="MUCIN 4-RELATED"/>
    <property type="match status" value="1"/>
</dbReference>
<keyword evidence="14" id="KW-1185">Reference proteome</keyword>
<feature type="region of interest" description="Disordered" evidence="7">
    <location>
        <begin position="1231"/>
        <end position="1275"/>
    </location>
</feature>
<dbReference type="EMBL" id="ASGP02000001">
    <property type="protein sequence ID" value="KAH9526212.1"/>
    <property type="molecule type" value="Genomic_DNA"/>
</dbReference>
<protein>
    <recommendedName>
        <fullName evidence="15">Sushi domain-containing protein 2-like</fullName>
    </recommendedName>
</protein>
<feature type="domain" description="NIDO" evidence="11">
    <location>
        <begin position="227"/>
        <end position="389"/>
    </location>
</feature>
<dbReference type="PROSITE" id="PS51233">
    <property type="entry name" value="VWFD"/>
    <property type="match status" value="1"/>
</dbReference>
<dbReference type="InterPro" id="IPR005533">
    <property type="entry name" value="AMOP_dom"/>
</dbReference>
<keyword evidence="6" id="KW-0768">Sushi</keyword>
<evidence type="ECO:0000256" key="4">
    <source>
        <dbReference type="ARBA" id="ARBA00023136"/>
    </source>
</evidence>
<evidence type="ECO:0000259" key="11">
    <source>
        <dbReference type="PROSITE" id="PS51220"/>
    </source>
</evidence>
<dbReference type="InterPro" id="IPR056619">
    <property type="entry name" value="C8-3_MUC4"/>
</dbReference>
<evidence type="ECO:0000259" key="10">
    <source>
        <dbReference type="PROSITE" id="PS50923"/>
    </source>
</evidence>
<dbReference type="PROSITE" id="PS50856">
    <property type="entry name" value="AMOP"/>
    <property type="match status" value="1"/>
</dbReference>
<evidence type="ECO:0000313" key="14">
    <source>
        <dbReference type="Proteomes" id="UP000790347"/>
    </source>
</evidence>
<feature type="domain" description="AMOP" evidence="9">
    <location>
        <begin position="628"/>
        <end position="781"/>
    </location>
</feature>
<dbReference type="SUPFAM" id="SSF57535">
    <property type="entry name" value="Complement control module/SCR domain"/>
    <property type="match status" value="1"/>
</dbReference>
<dbReference type="InterPro" id="IPR051495">
    <property type="entry name" value="Epithelial_Barrier/Signaling"/>
</dbReference>
<reference evidence="13" key="1">
    <citation type="submission" date="2013-05" db="EMBL/GenBank/DDBJ databases">
        <authorList>
            <person name="Yim A.K.Y."/>
            <person name="Chan T.F."/>
            <person name="Ji K.M."/>
            <person name="Liu X.Y."/>
            <person name="Zhou J.W."/>
            <person name="Li R.Q."/>
            <person name="Yang K.Y."/>
            <person name="Li J."/>
            <person name="Li M."/>
            <person name="Law P.T.W."/>
            <person name="Wu Y.L."/>
            <person name="Cai Z.L."/>
            <person name="Qin H."/>
            <person name="Bao Y."/>
            <person name="Leung R.K.K."/>
            <person name="Ng P.K.S."/>
            <person name="Zou J."/>
            <person name="Zhong X.J."/>
            <person name="Ran P.X."/>
            <person name="Zhong N.S."/>
            <person name="Liu Z.G."/>
            <person name="Tsui S.K.W."/>
        </authorList>
    </citation>
    <scope>NUCLEOTIDE SEQUENCE</scope>
    <source>
        <strain evidence="13">Derf</strain>
        <tissue evidence="13">Whole organism</tissue>
    </source>
</reference>
<dbReference type="PROSITE" id="PS50923">
    <property type="entry name" value="SUSHI"/>
    <property type="match status" value="1"/>
</dbReference>
<dbReference type="GO" id="GO:0007160">
    <property type="term" value="P:cell-matrix adhesion"/>
    <property type="evidence" value="ECO:0007669"/>
    <property type="project" value="InterPro"/>
</dbReference>
<dbReference type="InterPro" id="IPR035976">
    <property type="entry name" value="Sushi/SCR/CCP_sf"/>
</dbReference>
<evidence type="ECO:0000256" key="2">
    <source>
        <dbReference type="ARBA" id="ARBA00022692"/>
    </source>
</evidence>
<dbReference type="Pfam" id="PF00094">
    <property type="entry name" value="VWD"/>
    <property type="match status" value="1"/>
</dbReference>
<feature type="transmembrane region" description="Helical" evidence="8">
    <location>
        <begin position="1297"/>
        <end position="1319"/>
    </location>
</feature>
<keyword evidence="3 8" id="KW-1133">Transmembrane helix</keyword>